<proteinExistence type="predicted"/>
<evidence type="ECO:0000313" key="3">
    <source>
        <dbReference type="EMBL" id="MCC8401289.1"/>
    </source>
</evidence>
<dbReference type="RefSeq" id="WP_230560176.1">
    <property type="nucleotide sequence ID" value="NZ_JAJITC010000002.1"/>
</dbReference>
<dbReference type="SMART" id="SM00710">
    <property type="entry name" value="PbH1"/>
    <property type="match status" value="7"/>
</dbReference>
<evidence type="ECO:0000256" key="1">
    <source>
        <dbReference type="SAM" id="SignalP"/>
    </source>
</evidence>
<dbReference type="EMBL" id="JAJITC010000002">
    <property type="protein sequence ID" value="MCC8401289.1"/>
    <property type="molecule type" value="Genomic_DNA"/>
</dbReference>
<keyword evidence="4" id="KW-1185">Reference proteome</keyword>
<dbReference type="PANTHER" id="PTHR36453">
    <property type="entry name" value="SECRETED PROTEIN-RELATED"/>
    <property type="match status" value="1"/>
</dbReference>
<organism evidence="3 4">
    <name type="scientific">Paraburkholderia translucens</name>
    <dbReference type="NCBI Taxonomy" id="2886945"/>
    <lineage>
        <taxon>Bacteria</taxon>
        <taxon>Pseudomonadati</taxon>
        <taxon>Pseudomonadota</taxon>
        <taxon>Betaproteobacteria</taxon>
        <taxon>Burkholderiales</taxon>
        <taxon>Burkholderiaceae</taxon>
        <taxon>Paraburkholderia</taxon>
    </lineage>
</organism>
<dbReference type="Gene3D" id="2.160.20.10">
    <property type="entry name" value="Single-stranded right-handed beta-helix, Pectin lyase-like"/>
    <property type="match status" value="2"/>
</dbReference>
<dbReference type="PANTHER" id="PTHR36453:SF1">
    <property type="entry name" value="RIGHT HANDED BETA HELIX DOMAIN-CONTAINING PROTEIN"/>
    <property type="match status" value="1"/>
</dbReference>
<evidence type="ECO:0000313" key="4">
    <source>
        <dbReference type="Proteomes" id="UP001430614"/>
    </source>
</evidence>
<comment type="caution">
    <text evidence="3">The sequence shown here is derived from an EMBL/GenBank/DDBJ whole genome shotgun (WGS) entry which is preliminary data.</text>
</comment>
<sequence>MYNGRMPNALKFLGNLVATAAMVLCSGHANAITFYVAPDGSNRASGLSLERNGVDGPLADIGSAVTRAIEYRQKHQSSSTSVAIAIADGVYRVSEPIVLAAGASGSANAPLRIYAMHPGAVWISGGKALTGFRPLRVGEANELPATSRSAVRVYDFSRNGPALHGLQPHGWGEEPSVANTELYFGDRRMPMARWPQTGFARIEAVRGHTGRQFESEQPLPAGSILGKESWAVGYWYYDWAMEVLPVRALNGSQNDFELGGTPSFSTRAGQRFFLVNVLSQLVSSGEWVLDAANQRIYFWPPSSDLSQTEISDAESLVRVEGASHIELDGLNFKLARGPAIVIRDSRNVRVNRAEIRNIGGRAIDATGKGIEVSNCLIHDVGNGGVSIAGGDRKTLAPGGSVVRNNEIYDFNRWNYTYRPGIGMQGVGNIAENNIIHDAPHLAILLGGNDNIIRFNEIYNVVEDTSDAGVIYLGRDWTQRGNVISDNYIHNIGKSSQDARGVYLDDQVSGTVVERNVFYKVPRAVYVGGGRDNVIVGNLFVESTPPISIDDRGLSWQADWVRDPGGPFREALKAVPYQGITYAKYPHLSTILVDDVGAPKYNIVSSNLMIRSGCVSLSGDGFRNGDFSLRLTDNVCVPGGDVFLFSDKIPKIEDFVLPATLRSRPSGFVGAAVRRVGPQAE</sequence>
<dbReference type="InterPro" id="IPR012334">
    <property type="entry name" value="Pectin_lyas_fold"/>
</dbReference>
<feature type="signal peptide" evidence="1">
    <location>
        <begin position="1"/>
        <end position="31"/>
    </location>
</feature>
<accession>A0ABS8K989</accession>
<feature type="chain" id="PRO_5045522664" evidence="1">
    <location>
        <begin position="32"/>
        <end position="680"/>
    </location>
</feature>
<keyword evidence="1" id="KW-0732">Signal</keyword>
<dbReference type="InterPro" id="IPR011050">
    <property type="entry name" value="Pectin_lyase_fold/virulence"/>
</dbReference>
<protein>
    <submittedName>
        <fullName evidence="3">Right-handed parallel beta-helix repeat-containing protein</fullName>
    </submittedName>
</protein>
<dbReference type="Proteomes" id="UP001430614">
    <property type="component" value="Unassembled WGS sequence"/>
</dbReference>
<dbReference type="Pfam" id="PF13229">
    <property type="entry name" value="Beta_helix"/>
    <property type="match status" value="2"/>
</dbReference>
<reference evidence="3 4" key="1">
    <citation type="submission" date="2021-11" db="EMBL/GenBank/DDBJ databases">
        <authorList>
            <person name="Oh E.-T."/>
            <person name="Kim S.-B."/>
        </authorList>
    </citation>
    <scope>NUCLEOTIDE SEQUENCE [LARGE SCALE GENOMIC DNA]</scope>
    <source>
        <strain evidence="3 4">MMS20-SJTN17</strain>
    </source>
</reference>
<evidence type="ECO:0000259" key="2">
    <source>
        <dbReference type="Pfam" id="PF13229"/>
    </source>
</evidence>
<dbReference type="InterPro" id="IPR039448">
    <property type="entry name" value="Beta_helix"/>
</dbReference>
<dbReference type="InterPro" id="IPR006626">
    <property type="entry name" value="PbH1"/>
</dbReference>
<gene>
    <name evidence="3" type="ORF">LJ655_05155</name>
</gene>
<dbReference type="SUPFAM" id="SSF51126">
    <property type="entry name" value="Pectin lyase-like"/>
    <property type="match status" value="1"/>
</dbReference>
<feature type="domain" description="Right handed beta helix" evidence="2">
    <location>
        <begin position="399"/>
        <end position="539"/>
    </location>
</feature>
<name>A0ABS8K989_9BURK</name>
<feature type="domain" description="Right handed beta helix" evidence="2">
    <location>
        <begin position="317"/>
        <end position="394"/>
    </location>
</feature>